<keyword evidence="1" id="KW-0472">Membrane</keyword>
<proteinExistence type="predicted"/>
<organism evidence="2 3">
    <name type="scientific">Microcella pacifica</name>
    <dbReference type="NCBI Taxonomy" id="2591847"/>
    <lineage>
        <taxon>Bacteria</taxon>
        <taxon>Bacillati</taxon>
        <taxon>Actinomycetota</taxon>
        <taxon>Actinomycetes</taxon>
        <taxon>Micrococcales</taxon>
        <taxon>Microbacteriaceae</taxon>
        <taxon>Microcella</taxon>
    </lineage>
</organism>
<accession>A0A9E5JQ13</accession>
<dbReference type="Proteomes" id="UP000818266">
    <property type="component" value="Unassembled WGS sequence"/>
</dbReference>
<protein>
    <submittedName>
        <fullName evidence="2">Uncharacterized protein</fullName>
    </submittedName>
</protein>
<gene>
    <name evidence="2" type="ORF">FK219_010795</name>
</gene>
<feature type="transmembrane region" description="Helical" evidence="1">
    <location>
        <begin position="12"/>
        <end position="31"/>
    </location>
</feature>
<sequence>MTTIGSQARLWAVGAALVLPIVLLAGALIVAERQVTVAAMTGGQQEPPPGVYAQGFSMTIFEQGRTVQLWLVDLDTAPYFRQTVSTDGQVESDQIYRFDERTLYTADAEVPDGTRWNSITPVEPQDLGLADLATGPAAWAAEFGPGEHEIPVGQGVVVRVLIDSVDEPIDSTVFMVPPGAAVTPVQP</sequence>
<keyword evidence="1" id="KW-0812">Transmembrane</keyword>
<evidence type="ECO:0000313" key="3">
    <source>
        <dbReference type="Proteomes" id="UP000818266"/>
    </source>
</evidence>
<reference evidence="2 3" key="2">
    <citation type="submission" date="2020-03" db="EMBL/GenBank/DDBJ databases">
        <title>Chryseoglobus sp. isolated from a deep-sea seamount.</title>
        <authorList>
            <person name="Zhang D.-C."/>
        </authorList>
    </citation>
    <scope>NUCLEOTIDE SEQUENCE [LARGE SCALE GENOMIC DNA]</scope>
    <source>
        <strain evidence="2 3">KN1116</strain>
    </source>
</reference>
<reference evidence="2 3" key="1">
    <citation type="submission" date="2019-06" db="EMBL/GenBank/DDBJ databases">
        <authorList>
            <person name="De-Chao Zhang Q."/>
        </authorList>
    </citation>
    <scope>NUCLEOTIDE SEQUENCE [LARGE SCALE GENOMIC DNA]</scope>
    <source>
        <strain evidence="2 3">KN1116</strain>
    </source>
</reference>
<keyword evidence="1" id="KW-1133">Transmembrane helix</keyword>
<dbReference type="AlphaFoldDB" id="A0A9E5JQ13"/>
<comment type="caution">
    <text evidence="2">The sequence shown here is derived from an EMBL/GenBank/DDBJ whole genome shotgun (WGS) entry which is preliminary data.</text>
</comment>
<evidence type="ECO:0000256" key="1">
    <source>
        <dbReference type="SAM" id="Phobius"/>
    </source>
</evidence>
<evidence type="ECO:0000313" key="2">
    <source>
        <dbReference type="EMBL" id="NHF63714.1"/>
    </source>
</evidence>
<name>A0A9E5JQ13_9MICO</name>
<dbReference type="RefSeq" id="WP_152582698.1">
    <property type="nucleotide sequence ID" value="NZ_VIKT02000019.1"/>
</dbReference>
<dbReference type="EMBL" id="VIKT02000019">
    <property type="protein sequence ID" value="NHF63714.1"/>
    <property type="molecule type" value="Genomic_DNA"/>
</dbReference>
<dbReference type="OrthoDB" id="5113003at2"/>
<keyword evidence="3" id="KW-1185">Reference proteome</keyword>